<gene>
    <name evidence="2" type="ORF">UFOVP1276_13</name>
    <name evidence="3" type="ORF">UFOVP1403_53</name>
    <name evidence="4" type="ORF">UFOVP1507_37</name>
    <name evidence="1" type="ORF">UFOVP875_44</name>
</gene>
<dbReference type="EMBL" id="LR796819">
    <property type="protein sequence ID" value="CAB4168225.1"/>
    <property type="molecule type" value="Genomic_DNA"/>
</dbReference>
<dbReference type="EMBL" id="LR797358">
    <property type="protein sequence ID" value="CAB4205258.1"/>
    <property type="molecule type" value="Genomic_DNA"/>
</dbReference>
<reference evidence="4" key="1">
    <citation type="submission" date="2020-05" db="EMBL/GenBank/DDBJ databases">
        <authorList>
            <person name="Chiriac C."/>
            <person name="Salcher M."/>
            <person name="Ghai R."/>
            <person name="Kavagutti S V."/>
        </authorList>
    </citation>
    <scope>NUCLEOTIDE SEQUENCE</scope>
</reference>
<dbReference type="EMBL" id="LR798457">
    <property type="protein sequence ID" value="CAB5238101.1"/>
    <property type="molecule type" value="Genomic_DNA"/>
</dbReference>
<evidence type="ECO:0000313" key="3">
    <source>
        <dbReference type="EMBL" id="CAB4205258.1"/>
    </source>
</evidence>
<name>A0A6J7XN15_9CAUD</name>
<protein>
    <submittedName>
        <fullName evidence="4">Uncharacterized protein</fullName>
    </submittedName>
</protein>
<accession>A0A6J7XN15</accession>
<organism evidence="4">
    <name type="scientific">uncultured Caudovirales phage</name>
    <dbReference type="NCBI Taxonomy" id="2100421"/>
    <lineage>
        <taxon>Viruses</taxon>
        <taxon>Duplodnaviria</taxon>
        <taxon>Heunggongvirae</taxon>
        <taxon>Uroviricota</taxon>
        <taxon>Caudoviricetes</taxon>
        <taxon>Peduoviridae</taxon>
        <taxon>Maltschvirus</taxon>
        <taxon>Maltschvirus maltsch</taxon>
    </lineage>
</organism>
<evidence type="ECO:0000313" key="1">
    <source>
        <dbReference type="EMBL" id="CAB4168225.1"/>
    </source>
</evidence>
<proteinExistence type="predicted"/>
<dbReference type="EMBL" id="LR797223">
    <property type="protein sequence ID" value="CAB4194949.1"/>
    <property type="molecule type" value="Genomic_DNA"/>
</dbReference>
<evidence type="ECO:0000313" key="4">
    <source>
        <dbReference type="EMBL" id="CAB5238101.1"/>
    </source>
</evidence>
<evidence type="ECO:0000313" key="2">
    <source>
        <dbReference type="EMBL" id="CAB4194949.1"/>
    </source>
</evidence>
<sequence>MVSHHNNHMEKLMEKLSELVKLRVSVARIAQMREIDNELCITGKDYDDLIRLAQTQERGWNALAGLVYDEFYQGEQA</sequence>